<protein>
    <submittedName>
        <fullName evidence="15">LOW QUALITY PROTEIN: GATA-binding factor 2-like</fullName>
    </submittedName>
</protein>
<evidence type="ECO:0000256" key="6">
    <source>
        <dbReference type="ARBA" id="ARBA00023015"/>
    </source>
</evidence>
<dbReference type="SMART" id="SM00401">
    <property type="entry name" value="ZnF_GATA"/>
    <property type="match status" value="2"/>
</dbReference>
<dbReference type="RefSeq" id="XP_032819313.1">
    <property type="nucleotide sequence ID" value="XM_032963422.1"/>
</dbReference>
<sequence length="418" mass="46100">MYAGGGGGSSLSHSPLVYGFPPTPPKDPSPHHHQQQHQQHQQQHQQQGLHVAAARRADECKDSEALKLELNPGHRSTHHHHPIATYAAAYHHHHPHHPHHHPHHHHAHHPLGEGAPSPHGALAAPAPLFHPADIYGGPGSSFIPKSRSKSRSATEGRECVNCGATSTPLWRRDGTGHYLCNACGLYHKMNGQNRPLIKPKRRLSAARRSGTACANCLTSTTTLWRRNAHGDPVCNACGLYFKLHNVNRPLTMKKEGIQTRNRKMSSKSKKMRRSGADGALSDPEDLMIKNYHHHQQQQQLHHHHQHHHHHHQQQQQQQQQQQLLQHHQHHQQSSPPPPASSPASAAASSAAAADGQNIARGLGCLTWEWDTWTRRCTDNLGHLGQLGQLSPFGSPVAHAHAGLPFVSPHHAGMITAMG</sequence>
<evidence type="ECO:0000256" key="3">
    <source>
        <dbReference type="ARBA" id="ARBA00022737"/>
    </source>
</evidence>
<feature type="zinc finger region" description="GATA-type 2" evidence="11">
    <location>
        <begin position="213"/>
        <end position="237"/>
    </location>
</feature>
<accession>A0AAJ7TJW1</accession>
<feature type="compositionally biased region" description="Low complexity" evidence="12">
    <location>
        <begin position="341"/>
        <end position="352"/>
    </location>
</feature>
<evidence type="ECO:0000256" key="9">
    <source>
        <dbReference type="ARBA" id="ARBA00023163"/>
    </source>
</evidence>
<feature type="region of interest" description="Disordered" evidence="12">
    <location>
        <begin position="1"/>
        <end position="58"/>
    </location>
</feature>
<dbReference type="InterPro" id="IPR013088">
    <property type="entry name" value="Znf_NHR/GATA"/>
</dbReference>
<keyword evidence="7" id="KW-0238">DNA-binding</keyword>
<dbReference type="GO" id="GO:0005634">
    <property type="term" value="C:nucleus"/>
    <property type="evidence" value="ECO:0007669"/>
    <property type="project" value="UniProtKB-SubCell"/>
</dbReference>
<dbReference type="InterPro" id="IPR000679">
    <property type="entry name" value="Znf_GATA"/>
</dbReference>
<keyword evidence="3" id="KW-0677">Repeat</keyword>
<keyword evidence="4 11" id="KW-0863">Zinc-finger</keyword>
<dbReference type="FunFam" id="3.30.50.10:FF:000001">
    <property type="entry name" value="GATA transcription factor (GATAd)"/>
    <property type="match status" value="1"/>
</dbReference>
<dbReference type="CTD" id="2625"/>
<proteinExistence type="predicted"/>
<dbReference type="GO" id="GO:0008270">
    <property type="term" value="F:zinc ion binding"/>
    <property type="evidence" value="ECO:0007669"/>
    <property type="project" value="UniProtKB-KW"/>
</dbReference>
<dbReference type="PROSITE" id="PS50114">
    <property type="entry name" value="GATA_ZN_FINGER_2"/>
    <property type="match status" value="2"/>
</dbReference>
<feature type="region of interest" description="Disordered" evidence="12">
    <location>
        <begin position="92"/>
        <end position="129"/>
    </location>
</feature>
<feature type="compositionally biased region" description="Basic residues" evidence="12">
    <location>
        <begin position="260"/>
        <end position="273"/>
    </location>
</feature>
<evidence type="ECO:0000256" key="12">
    <source>
        <dbReference type="SAM" id="MobiDB-lite"/>
    </source>
</evidence>
<feature type="compositionally biased region" description="Basic residues" evidence="12">
    <location>
        <begin position="92"/>
        <end position="109"/>
    </location>
</feature>
<feature type="domain" description="GATA-type" evidence="13">
    <location>
        <begin position="207"/>
        <end position="260"/>
    </location>
</feature>
<dbReference type="KEGG" id="pmrn:116947550"/>
<evidence type="ECO:0000256" key="5">
    <source>
        <dbReference type="ARBA" id="ARBA00022833"/>
    </source>
</evidence>
<name>A0AAJ7TJW1_PETMA</name>
<evidence type="ECO:0000256" key="2">
    <source>
        <dbReference type="ARBA" id="ARBA00022723"/>
    </source>
</evidence>
<feature type="domain" description="GATA-type" evidence="13">
    <location>
        <begin position="153"/>
        <end position="207"/>
    </location>
</feature>
<dbReference type="GO" id="GO:0045165">
    <property type="term" value="P:cell fate commitment"/>
    <property type="evidence" value="ECO:0007669"/>
    <property type="project" value="TreeGrafter"/>
</dbReference>
<dbReference type="SUPFAM" id="SSF57716">
    <property type="entry name" value="Glucocorticoid receptor-like (DNA-binding domain)"/>
    <property type="match status" value="2"/>
</dbReference>
<evidence type="ECO:0000256" key="1">
    <source>
        <dbReference type="ARBA" id="ARBA00004123"/>
    </source>
</evidence>
<dbReference type="AlphaFoldDB" id="A0AAJ7TJW1"/>
<reference evidence="15" key="1">
    <citation type="submission" date="2025-08" db="UniProtKB">
        <authorList>
            <consortium name="RefSeq"/>
        </authorList>
    </citation>
    <scope>IDENTIFICATION</scope>
    <source>
        <tissue evidence="15">Sperm</tissue>
    </source>
</reference>
<dbReference type="CDD" id="cd00202">
    <property type="entry name" value="ZnF_GATA"/>
    <property type="match status" value="2"/>
</dbReference>
<feature type="compositionally biased region" description="Low complexity" evidence="12">
    <location>
        <begin position="36"/>
        <end position="47"/>
    </location>
</feature>
<evidence type="ECO:0000313" key="14">
    <source>
        <dbReference type="Proteomes" id="UP001318040"/>
    </source>
</evidence>
<keyword evidence="2 11" id="KW-0479">Metal-binding</keyword>
<organism evidence="14 15">
    <name type="scientific">Petromyzon marinus</name>
    <name type="common">Sea lamprey</name>
    <dbReference type="NCBI Taxonomy" id="7757"/>
    <lineage>
        <taxon>Eukaryota</taxon>
        <taxon>Metazoa</taxon>
        <taxon>Chordata</taxon>
        <taxon>Craniata</taxon>
        <taxon>Vertebrata</taxon>
        <taxon>Cyclostomata</taxon>
        <taxon>Hyperoartia</taxon>
        <taxon>Petromyzontiformes</taxon>
        <taxon>Petromyzontidae</taxon>
        <taxon>Petromyzon</taxon>
    </lineage>
</organism>
<comment type="subcellular location">
    <subcellularLocation>
        <location evidence="1">Nucleus</location>
    </subcellularLocation>
</comment>
<dbReference type="PANTHER" id="PTHR10071">
    <property type="entry name" value="TRANSCRIPTION FACTOR GATA FAMILY MEMBER"/>
    <property type="match status" value="1"/>
</dbReference>
<evidence type="ECO:0000256" key="4">
    <source>
        <dbReference type="ARBA" id="ARBA00022771"/>
    </source>
</evidence>
<evidence type="ECO:0000313" key="15">
    <source>
        <dbReference type="RefSeq" id="XP_032819313.1"/>
    </source>
</evidence>
<evidence type="ECO:0000256" key="10">
    <source>
        <dbReference type="ARBA" id="ARBA00023242"/>
    </source>
</evidence>
<feature type="zinc finger region" description="GATA-type 1" evidence="11">
    <location>
        <begin position="159"/>
        <end position="183"/>
    </location>
</feature>
<dbReference type="PRINTS" id="PR00619">
    <property type="entry name" value="GATAZNFINGER"/>
</dbReference>
<dbReference type="GO" id="GO:0000122">
    <property type="term" value="P:negative regulation of transcription by RNA polymerase II"/>
    <property type="evidence" value="ECO:0007669"/>
    <property type="project" value="TreeGrafter"/>
</dbReference>
<dbReference type="PROSITE" id="PS00344">
    <property type="entry name" value="GATA_ZN_FINGER_1"/>
    <property type="match status" value="2"/>
</dbReference>
<dbReference type="GO" id="GO:0000981">
    <property type="term" value="F:DNA-binding transcription factor activity, RNA polymerase II-specific"/>
    <property type="evidence" value="ECO:0007669"/>
    <property type="project" value="InterPro"/>
</dbReference>
<dbReference type="Gene3D" id="3.30.50.10">
    <property type="entry name" value="Erythroid Transcription Factor GATA-1, subunit A"/>
    <property type="match status" value="2"/>
</dbReference>
<evidence type="ECO:0000256" key="8">
    <source>
        <dbReference type="ARBA" id="ARBA00023159"/>
    </source>
</evidence>
<keyword evidence="9" id="KW-0804">Transcription</keyword>
<feature type="compositionally biased region" description="Low complexity" evidence="12">
    <location>
        <begin position="313"/>
        <end position="325"/>
    </location>
</feature>
<dbReference type="GO" id="GO:0045944">
    <property type="term" value="P:positive regulation of transcription by RNA polymerase II"/>
    <property type="evidence" value="ECO:0007669"/>
    <property type="project" value="TreeGrafter"/>
</dbReference>
<dbReference type="FunFam" id="3.30.50.10:FF:000032">
    <property type="entry name" value="Transcription factor GATA-3"/>
    <property type="match status" value="1"/>
</dbReference>
<feature type="compositionally biased region" description="Basic residues" evidence="12">
    <location>
        <begin position="290"/>
        <end position="312"/>
    </location>
</feature>
<dbReference type="GO" id="GO:0000978">
    <property type="term" value="F:RNA polymerase II cis-regulatory region sequence-specific DNA binding"/>
    <property type="evidence" value="ECO:0007669"/>
    <property type="project" value="TreeGrafter"/>
</dbReference>
<keyword evidence="5 11" id="KW-0862">Zinc</keyword>
<keyword evidence="10" id="KW-0539">Nucleus</keyword>
<dbReference type="InterPro" id="IPR039355">
    <property type="entry name" value="Transcription_factor_GATA"/>
</dbReference>
<feature type="compositionally biased region" description="Low complexity" evidence="12">
    <location>
        <begin position="114"/>
        <end position="129"/>
    </location>
</feature>
<keyword evidence="8" id="KW-0010">Activator</keyword>
<evidence type="ECO:0000259" key="13">
    <source>
        <dbReference type="PROSITE" id="PS50114"/>
    </source>
</evidence>
<keyword evidence="14" id="KW-1185">Reference proteome</keyword>
<feature type="region of interest" description="Disordered" evidence="12">
    <location>
        <begin position="252"/>
        <end position="352"/>
    </location>
</feature>
<dbReference type="Proteomes" id="UP001318040">
    <property type="component" value="Chromosome 30"/>
</dbReference>
<dbReference type="PANTHER" id="PTHR10071:SF281">
    <property type="entry name" value="BOX A-BINDING FACTOR-RELATED"/>
    <property type="match status" value="1"/>
</dbReference>
<dbReference type="Pfam" id="PF00320">
    <property type="entry name" value="GATA"/>
    <property type="match status" value="2"/>
</dbReference>
<feature type="region of interest" description="Disordered" evidence="12">
    <location>
        <begin position="139"/>
        <end position="158"/>
    </location>
</feature>
<keyword evidence="6" id="KW-0805">Transcription regulation</keyword>
<evidence type="ECO:0000256" key="7">
    <source>
        <dbReference type="ARBA" id="ARBA00023125"/>
    </source>
</evidence>
<gene>
    <name evidence="15" type="primary">LOC116947550</name>
</gene>
<evidence type="ECO:0000256" key="11">
    <source>
        <dbReference type="PIRSR" id="PIRSR003027-1"/>
    </source>
</evidence>